<dbReference type="OrthoDB" id="437762at2759"/>
<accession>A0A812T4E5</accession>
<evidence type="ECO:0000256" key="1">
    <source>
        <dbReference type="SAM" id="MobiDB-lite"/>
    </source>
</evidence>
<reference evidence="2" key="1">
    <citation type="submission" date="2021-02" db="EMBL/GenBank/DDBJ databases">
        <authorList>
            <person name="Dougan E. K."/>
            <person name="Rhodes N."/>
            <person name="Thang M."/>
            <person name="Chan C."/>
        </authorList>
    </citation>
    <scope>NUCLEOTIDE SEQUENCE</scope>
</reference>
<comment type="caution">
    <text evidence="2">The sequence shown here is derived from an EMBL/GenBank/DDBJ whole genome shotgun (WGS) entry which is preliminary data.</text>
</comment>
<sequence>MRMLLTAGAASNWPEPDQLARPTSAMREPSKGKNSLSRSAFFNKQGGGVIGLKSLEDDKKQQMSAIRRKQLALKRQQVPVGPGILTAADPFFWFCHGDFYLYTFPANQVPRSFLQDPTAVTCRYADFVSRSGTPARPCQRSYMPPTQDAPPSSCLCQPTDMTDHLRKRWEVPVVFPDEQRLLLGDSGWFPGALGFRFVFEASTENVERYVLLDTMPQASLVYMQHVWRPDKKSSKVNPKESRRATAATSCGAQALCRVETEQWIWLAEVRRAPTNPG</sequence>
<name>A0A812T4E5_9DINO</name>
<feature type="region of interest" description="Disordered" evidence="1">
    <location>
        <begin position="12"/>
        <end position="38"/>
    </location>
</feature>
<proteinExistence type="predicted"/>
<dbReference type="Proteomes" id="UP000604046">
    <property type="component" value="Unassembled WGS sequence"/>
</dbReference>
<organism evidence="2 3">
    <name type="scientific">Symbiodinium natans</name>
    <dbReference type="NCBI Taxonomy" id="878477"/>
    <lineage>
        <taxon>Eukaryota</taxon>
        <taxon>Sar</taxon>
        <taxon>Alveolata</taxon>
        <taxon>Dinophyceae</taxon>
        <taxon>Suessiales</taxon>
        <taxon>Symbiodiniaceae</taxon>
        <taxon>Symbiodinium</taxon>
    </lineage>
</organism>
<protein>
    <submittedName>
        <fullName evidence="2">Uncharacterized protein</fullName>
    </submittedName>
</protein>
<evidence type="ECO:0000313" key="3">
    <source>
        <dbReference type="Proteomes" id="UP000604046"/>
    </source>
</evidence>
<dbReference type="AlphaFoldDB" id="A0A812T4E5"/>
<keyword evidence="3" id="KW-1185">Reference proteome</keyword>
<evidence type="ECO:0000313" key="2">
    <source>
        <dbReference type="EMBL" id="CAE7506640.1"/>
    </source>
</evidence>
<dbReference type="EMBL" id="CAJNDS010002514">
    <property type="protein sequence ID" value="CAE7506640.1"/>
    <property type="molecule type" value="Genomic_DNA"/>
</dbReference>
<gene>
    <name evidence="2" type="ORF">SNAT2548_LOCUS28380</name>
</gene>